<reference evidence="1 2" key="1">
    <citation type="submission" date="2019-11" db="EMBL/GenBank/DDBJ databases">
        <title>Comparative genomics of hydrocarbon-degrading Desulfosarcina strains.</title>
        <authorList>
            <person name="Watanabe M."/>
            <person name="Kojima H."/>
            <person name="Fukui M."/>
        </authorList>
    </citation>
    <scope>NUCLEOTIDE SEQUENCE [LARGE SCALE GENOMIC DNA]</scope>
    <source>
        <strain evidence="1 2">PP31</strain>
    </source>
</reference>
<gene>
    <name evidence="1" type="ORF">DSCW_57930</name>
</gene>
<keyword evidence="2" id="KW-1185">Reference proteome</keyword>
<sequence>MISENCRIDEFVETVKNKTSWEALSLAVEEANRADRMAYRSERKTDFQTYSRQLKRLIGYLRYSVTPRRPRDMAYRLYMQHWGSARELHPSVLAGQPMDRAMQSIN</sequence>
<organism evidence="1 2">
    <name type="scientific">Desulfosarcina widdelii</name>
    <dbReference type="NCBI Taxonomy" id="947919"/>
    <lineage>
        <taxon>Bacteria</taxon>
        <taxon>Pseudomonadati</taxon>
        <taxon>Thermodesulfobacteriota</taxon>
        <taxon>Desulfobacteria</taxon>
        <taxon>Desulfobacterales</taxon>
        <taxon>Desulfosarcinaceae</taxon>
        <taxon>Desulfosarcina</taxon>
    </lineage>
</organism>
<proteinExistence type="predicted"/>
<dbReference type="Proteomes" id="UP000427769">
    <property type="component" value="Chromosome"/>
</dbReference>
<protein>
    <submittedName>
        <fullName evidence="1">Uncharacterized protein</fullName>
    </submittedName>
</protein>
<dbReference type="EMBL" id="AP021875">
    <property type="protein sequence ID" value="BBO78376.1"/>
    <property type="molecule type" value="Genomic_DNA"/>
</dbReference>
<evidence type="ECO:0000313" key="2">
    <source>
        <dbReference type="Proteomes" id="UP000427769"/>
    </source>
</evidence>
<dbReference type="AlphaFoldDB" id="A0A5K7Z959"/>
<dbReference type="KEGG" id="dwd:DSCW_57930"/>
<dbReference type="OrthoDB" id="5422391at2"/>
<dbReference type="RefSeq" id="WP_155307019.1">
    <property type="nucleotide sequence ID" value="NZ_AP021875.1"/>
</dbReference>
<accession>A0A5K7Z959</accession>
<name>A0A5K7Z959_9BACT</name>
<evidence type="ECO:0000313" key="1">
    <source>
        <dbReference type="EMBL" id="BBO78376.1"/>
    </source>
</evidence>